<dbReference type="PROSITE" id="PS50850">
    <property type="entry name" value="MFS"/>
    <property type="match status" value="1"/>
</dbReference>
<organism evidence="7 8">
    <name type="scientific">Oenococcus oeni</name>
    <name type="common">Leuconostoc oenos</name>
    <dbReference type="NCBI Taxonomy" id="1247"/>
    <lineage>
        <taxon>Bacteria</taxon>
        <taxon>Bacillati</taxon>
        <taxon>Bacillota</taxon>
        <taxon>Bacilli</taxon>
        <taxon>Lactobacillales</taxon>
        <taxon>Lactobacillaceae</taxon>
        <taxon>Oenococcus</taxon>
    </lineage>
</organism>
<dbReference type="Pfam" id="PF07690">
    <property type="entry name" value="MFS_1"/>
    <property type="match status" value="1"/>
</dbReference>
<dbReference type="Proteomes" id="UP000181728">
    <property type="component" value="Unassembled WGS sequence"/>
</dbReference>
<evidence type="ECO:0000256" key="4">
    <source>
        <dbReference type="ARBA" id="ARBA00022692"/>
    </source>
</evidence>
<keyword evidence="5" id="KW-1133">Transmembrane helix</keyword>
<dbReference type="InterPro" id="IPR036259">
    <property type="entry name" value="MFS_trans_sf"/>
</dbReference>
<protein>
    <submittedName>
        <fullName evidence="7">MFS transporter</fullName>
    </submittedName>
</protein>
<sequence>MQEENIVHRPLFKLSILSISLMTMIAPAISSALPLMYGSFKGETETAVETLVTVPNFGIIVFLFLSPFVIKLIGGKNTVILGLLLALVAGIIPVFSNDYALVFVCRFLLGSGIGLFNSMCVSLIARFYKGDELSTMMGFQGATGSLGAALGAFLVSWLVTLGWHQTFLIYLIALPIMALFIFCIPRQLLNEGKSVSSSGKQVSSNSGKQTINLPVWGLSVLIFLVFAFFLASQLQLPALVTAKKIGSLSQVSVLNGITTLFGIPIGAVYGKVSKFLKNLTLSAGFLFAALGFSLIAFGSDLLIVGLGAIVSGVGFGLMVPSIYVWMAKVAPKNSENLASTVLLVTTNIGVFACPTILNFLGGLFWTAGAQSSMLVAMIAFIVMFVISIFSIFSFKTRNKKEIV</sequence>
<dbReference type="SUPFAM" id="SSF103473">
    <property type="entry name" value="MFS general substrate transporter"/>
    <property type="match status" value="1"/>
</dbReference>
<keyword evidence="2" id="KW-0813">Transport</keyword>
<comment type="subcellular location">
    <subcellularLocation>
        <location evidence="1">Cell membrane</location>
        <topology evidence="1">Multi-pass membrane protein</topology>
    </subcellularLocation>
</comment>
<dbReference type="PANTHER" id="PTHR43124">
    <property type="entry name" value="PURINE EFFLUX PUMP PBUE"/>
    <property type="match status" value="1"/>
</dbReference>
<dbReference type="Gene3D" id="1.20.1250.20">
    <property type="entry name" value="MFS general substrate transporter like domains"/>
    <property type="match status" value="1"/>
</dbReference>
<dbReference type="RefSeq" id="WP_002822084.1">
    <property type="nucleotide sequence ID" value="NZ_CP038451.1"/>
</dbReference>
<dbReference type="InterPro" id="IPR011701">
    <property type="entry name" value="MFS"/>
</dbReference>
<name>A0A650CA08_OENOE</name>
<reference evidence="7 8" key="1">
    <citation type="journal article" date="2016" name="BMC Genomics">
        <title>Consensus pan-genome assembly of the specialised wine bacterium Oenococcus oeni.</title>
        <authorList>
            <person name="Sternes P.R."/>
            <person name="Borneman A.R."/>
        </authorList>
    </citation>
    <scope>NUCLEOTIDE SEQUENCE [LARGE SCALE GENOMIC DNA]</scope>
    <source>
        <strain evidence="7 8">AWRIB661</strain>
    </source>
</reference>
<dbReference type="EMBL" id="MLOK01000053">
    <property type="protein sequence ID" value="OIM20630.1"/>
    <property type="molecule type" value="Genomic_DNA"/>
</dbReference>
<evidence type="ECO:0000256" key="5">
    <source>
        <dbReference type="ARBA" id="ARBA00022989"/>
    </source>
</evidence>
<keyword evidence="3" id="KW-1003">Cell membrane</keyword>
<dbReference type="GO" id="GO:0022857">
    <property type="term" value="F:transmembrane transporter activity"/>
    <property type="evidence" value="ECO:0007669"/>
    <property type="project" value="InterPro"/>
</dbReference>
<proteinExistence type="predicted"/>
<evidence type="ECO:0000256" key="6">
    <source>
        <dbReference type="ARBA" id="ARBA00023136"/>
    </source>
</evidence>
<evidence type="ECO:0000256" key="1">
    <source>
        <dbReference type="ARBA" id="ARBA00004651"/>
    </source>
</evidence>
<dbReference type="InterPro" id="IPR020846">
    <property type="entry name" value="MFS_dom"/>
</dbReference>
<dbReference type="AlphaFoldDB" id="A0A650CA08"/>
<dbReference type="GO" id="GO:0005886">
    <property type="term" value="C:plasma membrane"/>
    <property type="evidence" value="ECO:0007669"/>
    <property type="project" value="UniProtKB-SubCell"/>
</dbReference>
<accession>A0A650CA08</accession>
<evidence type="ECO:0000313" key="8">
    <source>
        <dbReference type="Proteomes" id="UP000181728"/>
    </source>
</evidence>
<dbReference type="PANTHER" id="PTHR43124:SF3">
    <property type="entry name" value="CHLORAMPHENICOL EFFLUX PUMP RV0191"/>
    <property type="match status" value="1"/>
</dbReference>
<dbReference type="InterPro" id="IPR050189">
    <property type="entry name" value="MFS_Efflux_Transporters"/>
</dbReference>
<evidence type="ECO:0000256" key="2">
    <source>
        <dbReference type="ARBA" id="ARBA00022448"/>
    </source>
</evidence>
<keyword evidence="6" id="KW-0472">Membrane</keyword>
<evidence type="ECO:0000256" key="3">
    <source>
        <dbReference type="ARBA" id="ARBA00022475"/>
    </source>
</evidence>
<evidence type="ECO:0000313" key="7">
    <source>
        <dbReference type="EMBL" id="OIM20630.1"/>
    </source>
</evidence>
<comment type="caution">
    <text evidence="7">The sequence shown here is derived from an EMBL/GenBank/DDBJ whole genome shotgun (WGS) entry which is preliminary data.</text>
</comment>
<keyword evidence="4" id="KW-0812">Transmembrane</keyword>
<gene>
    <name evidence="7" type="ORF">ATX59_07815</name>
</gene>